<dbReference type="OrthoDB" id="2540540at2"/>
<sequence length="357" mass="39177">MKRIIGRGAGLFVLCATLASCGQGQQKDNTAAGDARFSFVEDLPNKRIDILLDGKPYTSYRFADSLKKAVLYPLQTKGGHLVTRGWPVDPRANERTDHPHHIGLWFNYGDVNGLDFWNNSTAIAEEKKMKYGHINQSSVNALTSKGNEGVLDVTKYWLGPQGDSLLKEDTRYIFTVLPDSSTSITLDVKLSALTDVAMKDNKEGLIGIRLARELEHPSDKPATFTDANGIATTVEKADNTGVTGHYISSEGLEGDAVWGTRAKWVNLNGTIGDEEISLLILDHPQNPGYPAYWHARGYGLFAANPLGQAEFSKGKETLDFKLKKGDSTAFKYRVVIHAGSHLDNEGVKKMAEEFAGF</sequence>
<protein>
    <recommendedName>
        <fullName evidence="3">Methane oxygenase PmoA</fullName>
    </recommendedName>
</protein>
<accession>A0A6N8KVQ9</accession>
<keyword evidence="2" id="KW-1185">Reference proteome</keyword>
<dbReference type="PROSITE" id="PS51257">
    <property type="entry name" value="PROKAR_LIPOPROTEIN"/>
    <property type="match status" value="1"/>
</dbReference>
<comment type="caution">
    <text evidence="1">The sequence shown here is derived from an EMBL/GenBank/DDBJ whole genome shotgun (WGS) entry which is preliminary data.</text>
</comment>
<dbReference type="Proteomes" id="UP000435036">
    <property type="component" value="Unassembled WGS sequence"/>
</dbReference>
<name>A0A6N8KVQ9_9SPHI</name>
<reference evidence="1 2" key="1">
    <citation type="submission" date="2019-12" db="EMBL/GenBank/DDBJ databases">
        <authorList>
            <person name="Dong K."/>
        </authorList>
    </citation>
    <scope>NUCLEOTIDE SEQUENCE [LARGE SCALE GENOMIC DNA]</scope>
    <source>
        <strain evidence="1 2">JCM 31225</strain>
    </source>
</reference>
<dbReference type="Pfam" id="PF14100">
    <property type="entry name" value="DUF6807"/>
    <property type="match status" value="1"/>
</dbReference>
<gene>
    <name evidence="1" type="ORF">GQF63_04105</name>
</gene>
<dbReference type="EMBL" id="WSQA01000002">
    <property type="protein sequence ID" value="MVZ61197.1"/>
    <property type="molecule type" value="Genomic_DNA"/>
</dbReference>
<organism evidence="1 2">
    <name type="scientific">Sphingobacterium humi</name>
    <dbReference type="NCBI Taxonomy" id="1796905"/>
    <lineage>
        <taxon>Bacteria</taxon>
        <taxon>Pseudomonadati</taxon>
        <taxon>Bacteroidota</taxon>
        <taxon>Sphingobacteriia</taxon>
        <taxon>Sphingobacteriales</taxon>
        <taxon>Sphingobacteriaceae</taxon>
        <taxon>Sphingobacterium</taxon>
    </lineage>
</organism>
<proteinExistence type="predicted"/>
<dbReference type="AlphaFoldDB" id="A0A6N8KVQ9"/>
<dbReference type="RefSeq" id="WP_160367835.1">
    <property type="nucleotide sequence ID" value="NZ_WSQA01000002.1"/>
</dbReference>
<evidence type="ECO:0000313" key="2">
    <source>
        <dbReference type="Proteomes" id="UP000435036"/>
    </source>
</evidence>
<evidence type="ECO:0000313" key="1">
    <source>
        <dbReference type="EMBL" id="MVZ61197.1"/>
    </source>
</evidence>
<dbReference type="InterPro" id="IPR029475">
    <property type="entry name" value="DUF6807"/>
</dbReference>
<evidence type="ECO:0008006" key="3">
    <source>
        <dbReference type="Google" id="ProtNLM"/>
    </source>
</evidence>